<dbReference type="Pfam" id="PF02643">
    <property type="entry name" value="DUF192"/>
    <property type="match status" value="1"/>
</dbReference>
<dbReference type="InterPro" id="IPR003795">
    <property type="entry name" value="DUF192"/>
</dbReference>
<organism evidence="1 2">
    <name type="scientific">Candidatus Contendobacter odensis Run_B_J11</name>
    <dbReference type="NCBI Taxonomy" id="1400861"/>
    <lineage>
        <taxon>Bacteria</taxon>
        <taxon>Pseudomonadati</taxon>
        <taxon>Pseudomonadota</taxon>
        <taxon>Gammaproteobacteria</taxon>
        <taxon>Candidatus Competibacteraceae</taxon>
        <taxon>Candidatus Contendibacter</taxon>
    </lineage>
</organism>
<dbReference type="InterPro" id="IPR038695">
    <property type="entry name" value="Saro_0823-like_sf"/>
</dbReference>
<evidence type="ECO:0000313" key="2">
    <source>
        <dbReference type="Proteomes" id="UP000019184"/>
    </source>
</evidence>
<dbReference type="AlphaFoldDB" id="A0A7U7J312"/>
<name>A0A7U7J312_9GAMM</name>
<comment type="caution">
    <text evidence="1">The sequence shown here is derived from an EMBL/GenBank/DDBJ whole genome shotgun (WGS) entry which is preliminary data.</text>
</comment>
<dbReference type="EMBL" id="CBTK010000056">
    <property type="protein sequence ID" value="CDH44067.1"/>
    <property type="molecule type" value="Genomic_DNA"/>
</dbReference>
<evidence type="ECO:0008006" key="3">
    <source>
        <dbReference type="Google" id="ProtNLM"/>
    </source>
</evidence>
<dbReference type="OrthoDB" id="5526466at2"/>
<reference evidence="1 2" key="1">
    <citation type="journal article" date="2014" name="ISME J.">
        <title>Candidatus Competibacter-lineage genomes retrieved from metagenomes reveal functional metabolic diversity.</title>
        <authorList>
            <person name="McIlroy S.J."/>
            <person name="Albertsen M."/>
            <person name="Andresen E.K."/>
            <person name="Saunders A.M."/>
            <person name="Kristiansen R."/>
            <person name="Stokholm-Bjerregaard M."/>
            <person name="Nielsen K.L."/>
            <person name="Nielsen P.H."/>
        </authorList>
    </citation>
    <scope>NUCLEOTIDE SEQUENCE [LARGE SCALE GENOMIC DNA]</scope>
    <source>
        <strain evidence="1 2">Run_B_J11</strain>
    </source>
</reference>
<accession>A0A7U7J312</accession>
<gene>
    <name evidence="1" type="ORF">BN874_1490009</name>
</gene>
<protein>
    <recommendedName>
        <fullName evidence="3">DUF192 domain-containing protein</fullName>
    </recommendedName>
</protein>
<dbReference type="PANTHER" id="PTHR37953:SF1">
    <property type="entry name" value="UPF0127 PROTEIN MJ1496"/>
    <property type="match status" value="1"/>
</dbReference>
<dbReference type="PANTHER" id="PTHR37953">
    <property type="entry name" value="UPF0127 PROTEIN MJ1496"/>
    <property type="match status" value="1"/>
</dbReference>
<dbReference type="Gene3D" id="2.60.120.1140">
    <property type="entry name" value="Protein of unknown function DUF192"/>
    <property type="match status" value="1"/>
</dbReference>
<sequence length="145" mass="16058">MKPYRNAIALSLWLSGLTVGFALTPDLVQIAVGSTPFQVERAQTPQQRQHGLMFRQTLPPDQGMLFVQPTGPATFWMKNTYIPLDLLYFDSDGRLLQIEAGAPPCTTPDCPIYASDTATVRYILEINAGEAARHGIKPGDRLRLE</sequence>
<keyword evidence="2" id="KW-1185">Reference proteome</keyword>
<dbReference type="RefSeq" id="WP_034431221.1">
    <property type="nucleotide sequence ID" value="NZ_CBTK010000056.1"/>
</dbReference>
<evidence type="ECO:0000313" key="1">
    <source>
        <dbReference type="EMBL" id="CDH44067.1"/>
    </source>
</evidence>
<dbReference type="Proteomes" id="UP000019184">
    <property type="component" value="Unassembled WGS sequence"/>
</dbReference>
<proteinExistence type="predicted"/>